<gene>
    <name evidence="1" type="ORF">BTO16_07360</name>
</gene>
<dbReference type="AlphaFoldDB" id="A0A2S7WXW8"/>
<evidence type="ECO:0000313" key="2">
    <source>
        <dbReference type="Proteomes" id="UP000239068"/>
    </source>
</evidence>
<dbReference type="EMBL" id="MSCM01000001">
    <property type="protein sequence ID" value="PQJ82405.1"/>
    <property type="molecule type" value="Genomic_DNA"/>
</dbReference>
<comment type="caution">
    <text evidence="1">The sequence shown here is derived from an EMBL/GenBank/DDBJ whole genome shotgun (WGS) entry which is preliminary data.</text>
</comment>
<sequence length="63" mass="7199">MNTAKKTLLTVAIIILFIRTAYSIKTSTSKKHFQLFDSSAVTFITSEKVIVSTFLNLKKWFLI</sequence>
<reference evidence="1 2" key="1">
    <citation type="submission" date="2016-12" db="EMBL/GenBank/DDBJ databases">
        <title>Trade-off between light-utilization and light-protection in marine flavobacteria.</title>
        <authorList>
            <person name="Kumagai Y."/>
            <person name="Yoshizawa S."/>
            <person name="Kogure K."/>
            <person name="Iwasaki W."/>
        </authorList>
    </citation>
    <scope>NUCLEOTIDE SEQUENCE [LARGE SCALE GENOMIC DNA]</scope>
    <source>
        <strain evidence="1 2">ATCC 43844</strain>
    </source>
</reference>
<proteinExistence type="predicted"/>
<dbReference type="RefSeq" id="WP_105020971.1">
    <property type="nucleotide sequence ID" value="NZ_MSCM01000001.1"/>
</dbReference>
<keyword evidence="2" id="KW-1185">Reference proteome</keyword>
<evidence type="ECO:0000313" key="1">
    <source>
        <dbReference type="EMBL" id="PQJ82405.1"/>
    </source>
</evidence>
<accession>A0A2S7WXW8</accession>
<protein>
    <submittedName>
        <fullName evidence="1">Uncharacterized protein</fullName>
    </submittedName>
</protein>
<name>A0A2S7WXW8_9FLAO</name>
<dbReference type="Proteomes" id="UP000239068">
    <property type="component" value="Unassembled WGS sequence"/>
</dbReference>
<organism evidence="1 2">
    <name type="scientific">Polaribacter glomeratus</name>
    <dbReference type="NCBI Taxonomy" id="102"/>
    <lineage>
        <taxon>Bacteria</taxon>
        <taxon>Pseudomonadati</taxon>
        <taxon>Bacteroidota</taxon>
        <taxon>Flavobacteriia</taxon>
        <taxon>Flavobacteriales</taxon>
        <taxon>Flavobacteriaceae</taxon>
    </lineage>
</organism>